<dbReference type="GO" id="GO:0005737">
    <property type="term" value="C:cytoplasm"/>
    <property type="evidence" value="ECO:0007669"/>
    <property type="project" value="UniProtKB-SubCell"/>
</dbReference>
<feature type="domain" description="RecX second three-helical" evidence="5">
    <location>
        <begin position="76"/>
        <end position="114"/>
    </location>
</feature>
<dbReference type="Proteomes" id="UP000460290">
    <property type="component" value="Unassembled WGS sequence"/>
</dbReference>
<dbReference type="Pfam" id="PF02631">
    <property type="entry name" value="RecX_HTH2"/>
    <property type="match status" value="1"/>
</dbReference>
<evidence type="ECO:0000256" key="1">
    <source>
        <dbReference type="ARBA" id="ARBA00004496"/>
    </source>
</evidence>
<dbReference type="RefSeq" id="WP_160613157.1">
    <property type="nucleotide sequence ID" value="NZ_JAUFQM010000001.1"/>
</dbReference>
<accession>A0A844ZA49</accession>
<keyword evidence="7" id="KW-1185">Reference proteome</keyword>
<evidence type="ECO:0000256" key="3">
    <source>
        <dbReference type="ARBA" id="ARBA00018111"/>
    </source>
</evidence>
<sequence>MRDNRQPRKREKRPPKPLDSARLQELALAYVARYSTSSHKLEAYLSRKLRQKGWDDEGEPDVKAISARYVELGYIDDAAYAKMKAGGLLNRGYGARRVSQALYAAGIDEHIREDVAPDEFTKREAVQTMARKRRFGPYFAPKFEGDALERDRREKQIAALLRAGHGFDMVRAVMSAKDAGAVDEWVAEAREEEF</sequence>
<organism evidence="6 7">
    <name type="scientific">Pontixanthobacter aestiaquae</name>
    <dbReference type="NCBI Taxonomy" id="1509367"/>
    <lineage>
        <taxon>Bacteria</taxon>
        <taxon>Pseudomonadati</taxon>
        <taxon>Pseudomonadota</taxon>
        <taxon>Alphaproteobacteria</taxon>
        <taxon>Sphingomonadales</taxon>
        <taxon>Erythrobacteraceae</taxon>
        <taxon>Pontixanthobacter</taxon>
    </lineage>
</organism>
<reference evidence="6 7" key="1">
    <citation type="submission" date="2019-12" db="EMBL/GenBank/DDBJ databases">
        <title>Genomic-based taxomic classification of the family Erythrobacteraceae.</title>
        <authorList>
            <person name="Xu L."/>
        </authorList>
    </citation>
    <scope>NUCLEOTIDE SEQUENCE [LARGE SCALE GENOMIC DNA]</scope>
    <source>
        <strain evidence="6 7">KCTC 42006</strain>
    </source>
</reference>
<protein>
    <recommendedName>
        <fullName evidence="3">Regulatory protein RecX</fullName>
    </recommendedName>
</protein>
<evidence type="ECO:0000256" key="2">
    <source>
        <dbReference type="ARBA" id="ARBA00009695"/>
    </source>
</evidence>
<gene>
    <name evidence="6" type="ORF">GRI35_05060</name>
</gene>
<evidence type="ECO:0000259" key="5">
    <source>
        <dbReference type="Pfam" id="PF02631"/>
    </source>
</evidence>
<evidence type="ECO:0000313" key="6">
    <source>
        <dbReference type="EMBL" id="MXO82739.1"/>
    </source>
</evidence>
<proteinExistence type="inferred from homology"/>
<dbReference type="Gene3D" id="1.10.10.10">
    <property type="entry name" value="Winged helix-like DNA-binding domain superfamily/Winged helix DNA-binding domain"/>
    <property type="match status" value="1"/>
</dbReference>
<keyword evidence="4" id="KW-0963">Cytoplasm</keyword>
<dbReference type="InterPro" id="IPR053924">
    <property type="entry name" value="RecX_HTH_2nd"/>
</dbReference>
<comment type="similarity">
    <text evidence="2">Belongs to the RecX family.</text>
</comment>
<comment type="caution">
    <text evidence="6">The sequence shown here is derived from an EMBL/GenBank/DDBJ whole genome shotgun (WGS) entry which is preliminary data.</text>
</comment>
<dbReference type="EMBL" id="WTYZ01000001">
    <property type="protein sequence ID" value="MXO82739.1"/>
    <property type="molecule type" value="Genomic_DNA"/>
</dbReference>
<evidence type="ECO:0000313" key="7">
    <source>
        <dbReference type="Proteomes" id="UP000460290"/>
    </source>
</evidence>
<dbReference type="InterPro" id="IPR036388">
    <property type="entry name" value="WH-like_DNA-bd_sf"/>
</dbReference>
<dbReference type="AlphaFoldDB" id="A0A844ZA49"/>
<dbReference type="OrthoDB" id="7432442at2"/>
<comment type="subcellular location">
    <subcellularLocation>
        <location evidence="1">Cytoplasm</location>
    </subcellularLocation>
</comment>
<name>A0A844ZA49_9SPHN</name>
<evidence type="ECO:0000256" key="4">
    <source>
        <dbReference type="ARBA" id="ARBA00022490"/>
    </source>
</evidence>